<dbReference type="InterPro" id="IPR008993">
    <property type="entry name" value="TIMP-like_OB-fold"/>
</dbReference>
<evidence type="ECO:0000313" key="2">
    <source>
        <dbReference type="EMBL" id="KAH3826713.1"/>
    </source>
</evidence>
<keyword evidence="3" id="KW-1185">Reference proteome</keyword>
<dbReference type="InterPro" id="IPR018933">
    <property type="entry name" value="Netrin_module_non-TIMP"/>
</dbReference>
<dbReference type="SUPFAM" id="SSF50242">
    <property type="entry name" value="TIMP-like"/>
    <property type="match status" value="1"/>
</dbReference>
<dbReference type="Gene3D" id="2.40.50.120">
    <property type="match status" value="1"/>
</dbReference>
<comment type="caution">
    <text evidence="2">The sequence shown here is derived from an EMBL/GenBank/DDBJ whole genome shotgun (WGS) entry which is preliminary data.</text>
</comment>
<protein>
    <recommendedName>
        <fullName evidence="1">Netrin module non-TIMP type domain-containing protein</fullName>
    </recommendedName>
</protein>
<evidence type="ECO:0000259" key="1">
    <source>
        <dbReference type="Pfam" id="PF01759"/>
    </source>
</evidence>
<reference evidence="2" key="1">
    <citation type="journal article" date="2019" name="bioRxiv">
        <title>The Genome of the Zebra Mussel, Dreissena polymorpha: A Resource for Invasive Species Research.</title>
        <authorList>
            <person name="McCartney M.A."/>
            <person name="Auch B."/>
            <person name="Kono T."/>
            <person name="Mallez S."/>
            <person name="Zhang Y."/>
            <person name="Obille A."/>
            <person name="Becker A."/>
            <person name="Abrahante J.E."/>
            <person name="Garbe J."/>
            <person name="Badalamenti J.P."/>
            <person name="Herman A."/>
            <person name="Mangelson H."/>
            <person name="Liachko I."/>
            <person name="Sullivan S."/>
            <person name="Sone E.D."/>
            <person name="Koren S."/>
            <person name="Silverstein K.A.T."/>
            <person name="Beckman K.B."/>
            <person name="Gohl D.M."/>
        </authorList>
    </citation>
    <scope>NUCLEOTIDE SEQUENCE</scope>
    <source>
        <strain evidence="2">Duluth1</strain>
        <tissue evidence="2">Whole animal</tissue>
    </source>
</reference>
<dbReference type="Pfam" id="PF01759">
    <property type="entry name" value="NTR"/>
    <property type="match status" value="1"/>
</dbReference>
<proteinExistence type="predicted"/>
<feature type="domain" description="Netrin module non-TIMP type" evidence="1">
    <location>
        <begin position="37"/>
        <end position="135"/>
    </location>
</feature>
<dbReference type="AlphaFoldDB" id="A0A9D4K0C6"/>
<name>A0A9D4K0C6_DREPO</name>
<accession>A0A9D4K0C6</accession>
<reference evidence="2" key="2">
    <citation type="submission" date="2020-11" db="EMBL/GenBank/DDBJ databases">
        <authorList>
            <person name="McCartney M.A."/>
            <person name="Auch B."/>
            <person name="Kono T."/>
            <person name="Mallez S."/>
            <person name="Becker A."/>
            <person name="Gohl D.M."/>
            <person name="Silverstein K.A.T."/>
            <person name="Koren S."/>
            <person name="Bechman K.B."/>
            <person name="Herman A."/>
            <person name="Abrahante J.E."/>
            <person name="Garbe J."/>
        </authorList>
    </citation>
    <scope>NUCLEOTIDE SEQUENCE</scope>
    <source>
        <strain evidence="2">Duluth1</strain>
        <tissue evidence="2">Whole animal</tissue>
    </source>
</reference>
<dbReference type="Proteomes" id="UP000828390">
    <property type="component" value="Unassembled WGS sequence"/>
</dbReference>
<sequence>MKQVDQELFEMAIKRSSEKDAVKRQKLRSPVEALMDYACNFEKANFVVRVNVIKVGYDKERDVKFAQALIEETALQGIKLMREGDDMEFEWPLTCTQPELTVGKTYYIIAKKGTSFTENYGMTRVRYQLTGTALVIDPEFKPLLRIMMNNFVKELRKNNGCIN</sequence>
<gene>
    <name evidence="2" type="ORF">DPMN_128623</name>
</gene>
<dbReference type="EMBL" id="JAIWYP010000005">
    <property type="protein sequence ID" value="KAH3826713.1"/>
    <property type="molecule type" value="Genomic_DNA"/>
</dbReference>
<evidence type="ECO:0000313" key="3">
    <source>
        <dbReference type="Proteomes" id="UP000828390"/>
    </source>
</evidence>
<organism evidence="2 3">
    <name type="scientific">Dreissena polymorpha</name>
    <name type="common">Zebra mussel</name>
    <name type="synonym">Mytilus polymorpha</name>
    <dbReference type="NCBI Taxonomy" id="45954"/>
    <lineage>
        <taxon>Eukaryota</taxon>
        <taxon>Metazoa</taxon>
        <taxon>Spiralia</taxon>
        <taxon>Lophotrochozoa</taxon>
        <taxon>Mollusca</taxon>
        <taxon>Bivalvia</taxon>
        <taxon>Autobranchia</taxon>
        <taxon>Heteroconchia</taxon>
        <taxon>Euheterodonta</taxon>
        <taxon>Imparidentia</taxon>
        <taxon>Neoheterodontei</taxon>
        <taxon>Myida</taxon>
        <taxon>Dreissenoidea</taxon>
        <taxon>Dreissenidae</taxon>
        <taxon>Dreissena</taxon>
    </lineage>
</organism>